<dbReference type="CDD" id="cd19501">
    <property type="entry name" value="RecA-like_FtsH"/>
    <property type="match status" value="1"/>
</dbReference>
<feature type="compositionally biased region" description="Low complexity" evidence="14">
    <location>
        <begin position="144"/>
        <end position="156"/>
    </location>
</feature>
<dbReference type="NCBIfam" id="TIGR01241">
    <property type="entry name" value="FtsH_fam"/>
    <property type="match status" value="1"/>
</dbReference>
<comment type="subcellular location">
    <subcellularLocation>
        <location evidence="2">Membrane</location>
    </subcellularLocation>
</comment>
<comment type="similarity">
    <text evidence="4">In the N-terminal section; belongs to the AAA ATPase family.</text>
</comment>
<keyword evidence="8" id="KW-0378">Hydrolase</keyword>
<dbReference type="PROSITE" id="PS00674">
    <property type="entry name" value="AAA"/>
    <property type="match status" value="1"/>
</dbReference>
<organism evidence="16 17">
    <name type="scientific">Exophiala sideris</name>
    <dbReference type="NCBI Taxonomy" id="1016849"/>
    <lineage>
        <taxon>Eukaryota</taxon>
        <taxon>Fungi</taxon>
        <taxon>Dikarya</taxon>
        <taxon>Ascomycota</taxon>
        <taxon>Pezizomycotina</taxon>
        <taxon>Eurotiomycetes</taxon>
        <taxon>Chaetothyriomycetidae</taxon>
        <taxon>Chaetothyriales</taxon>
        <taxon>Herpotrichiellaceae</taxon>
        <taxon>Exophiala</taxon>
    </lineage>
</organism>
<dbReference type="PANTHER" id="PTHR23076">
    <property type="entry name" value="METALLOPROTEASE M41 FTSH"/>
    <property type="match status" value="1"/>
</dbReference>
<evidence type="ECO:0000256" key="11">
    <source>
        <dbReference type="ARBA" id="ARBA00023049"/>
    </source>
</evidence>
<accession>A0A0D1X618</accession>
<evidence type="ECO:0000256" key="10">
    <source>
        <dbReference type="ARBA" id="ARBA00022840"/>
    </source>
</evidence>
<keyword evidence="5" id="KW-0645">Protease</keyword>
<keyword evidence="13" id="KW-0175">Coiled coil</keyword>
<evidence type="ECO:0000256" key="12">
    <source>
        <dbReference type="ARBA" id="ARBA00023136"/>
    </source>
</evidence>
<evidence type="ECO:0000256" key="9">
    <source>
        <dbReference type="ARBA" id="ARBA00022833"/>
    </source>
</evidence>
<feature type="coiled-coil region" evidence="13">
    <location>
        <begin position="775"/>
        <end position="802"/>
    </location>
</feature>
<keyword evidence="12" id="KW-0472">Membrane</keyword>
<feature type="compositionally biased region" description="Basic and acidic residues" evidence="14">
    <location>
        <begin position="874"/>
        <end position="884"/>
    </location>
</feature>
<dbReference type="InterPro" id="IPR037219">
    <property type="entry name" value="Peptidase_M41-like"/>
</dbReference>
<dbReference type="GO" id="GO:0046872">
    <property type="term" value="F:metal ion binding"/>
    <property type="evidence" value="ECO:0007669"/>
    <property type="project" value="UniProtKB-KW"/>
</dbReference>
<evidence type="ECO:0000256" key="4">
    <source>
        <dbReference type="ARBA" id="ARBA00010550"/>
    </source>
</evidence>
<dbReference type="AlphaFoldDB" id="A0A0D1X618"/>
<dbReference type="GO" id="GO:0006515">
    <property type="term" value="P:protein quality control for misfolded or incompletely synthesized proteins"/>
    <property type="evidence" value="ECO:0007669"/>
    <property type="project" value="TreeGrafter"/>
</dbReference>
<dbReference type="InterPro" id="IPR041569">
    <property type="entry name" value="AAA_lid_3"/>
</dbReference>
<dbReference type="Pfam" id="PF01434">
    <property type="entry name" value="Peptidase_M41"/>
    <property type="match status" value="1"/>
</dbReference>
<evidence type="ECO:0000313" key="17">
    <source>
        <dbReference type="Proteomes" id="UP000053599"/>
    </source>
</evidence>
<name>A0A0D1X618_9EURO</name>
<dbReference type="HAMAP" id="MF_01458">
    <property type="entry name" value="FtsH"/>
    <property type="match status" value="1"/>
</dbReference>
<feature type="region of interest" description="Disordered" evidence="14">
    <location>
        <begin position="144"/>
        <end position="188"/>
    </location>
</feature>
<dbReference type="GO" id="GO:0004222">
    <property type="term" value="F:metalloendopeptidase activity"/>
    <property type="evidence" value="ECO:0007669"/>
    <property type="project" value="InterPro"/>
</dbReference>
<dbReference type="STRING" id="1016849.A0A0D1X618"/>
<keyword evidence="10" id="KW-0067">ATP-binding</keyword>
<dbReference type="OrthoDB" id="1413014at2759"/>
<dbReference type="Gene3D" id="1.10.8.60">
    <property type="match status" value="1"/>
</dbReference>
<dbReference type="InterPro" id="IPR000642">
    <property type="entry name" value="Peptidase_M41"/>
</dbReference>
<evidence type="ECO:0000256" key="2">
    <source>
        <dbReference type="ARBA" id="ARBA00004370"/>
    </source>
</evidence>
<evidence type="ECO:0000259" key="15">
    <source>
        <dbReference type="SMART" id="SM00382"/>
    </source>
</evidence>
<dbReference type="SUPFAM" id="SSF140990">
    <property type="entry name" value="FtsH protease domain-like"/>
    <property type="match status" value="1"/>
</dbReference>
<dbReference type="InterPro" id="IPR048438">
    <property type="entry name" value="Yme1-like_N"/>
</dbReference>
<comment type="similarity">
    <text evidence="3">In the C-terminal section; belongs to the peptidase M41 family.</text>
</comment>
<dbReference type="InterPro" id="IPR003960">
    <property type="entry name" value="ATPase_AAA_CS"/>
</dbReference>
<evidence type="ECO:0000256" key="8">
    <source>
        <dbReference type="ARBA" id="ARBA00022801"/>
    </source>
</evidence>
<keyword evidence="7" id="KW-0547">Nucleotide-binding</keyword>
<dbReference type="FunFam" id="1.20.58.760:FF:000001">
    <property type="entry name" value="ATP-dependent zinc metalloprotease FtsH"/>
    <property type="match status" value="1"/>
</dbReference>
<dbReference type="GO" id="GO:0016887">
    <property type="term" value="F:ATP hydrolysis activity"/>
    <property type="evidence" value="ECO:0007669"/>
    <property type="project" value="InterPro"/>
</dbReference>
<dbReference type="Proteomes" id="UP000053599">
    <property type="component" value="Unassembled WGS sequence"/>
</dbReference>
<evidence type="ECO:0000256" key="7">
    <source>
        <dbReference type="ARBA" id="ARBA00022741"/>
    </source>
</evidence>
<evidence type="ECO:0000256" key="14">
    <source>
        <dbReference type="SAM" id="MobiDB-lite"/>
    </source>
</evidence>
<feature type="compositionally biased region" description="Low complexity" evidence="14">
    <location>
        <begin position="832"/>
        <end position="841"/>
    </location>
</feature>
<evidence type="ECO:0000256" key="5">
    <source>
        <dbReference type="ARBA" id="ARBA00022670"/>
    </source>
</evidence>
<dbReference type="GO" id="GO:0005524">
    <property type="term" value="F:ATP binding"/>
    <property type="evidence" value="ECO:0007669"/>
    <property type="project" value="UniProtKB-KW"/>
</dbReference>
<keyword evidence="6" id="KW-0479">Metal-binding</keyword>
<evidence type="ECO:0000313" key="16">
    <source>
        <dbReference type="EMBL" id="KIV83151.1"/>
    </source>
</evidence>
<dbReference type="Gene3D" id="3.40.50.300">
    <property type="entry name" value="P-loop containing nucleotide triphosphate hydrolases"/>
    <property type="match status" value="1"/>
</dbReference>
<dbReference type="SMART" id="SM00382">
    <property type="entry name" value="AAA"/>
    <property type="match status" value="1"/>
</dbReference>
<dbReference type="GO" id="GO:0004176">
    <property type="term" value="F:ATP-dependent peptidase activity"/>
    <property type="evidence" value="ECO:0007669"/>
    <property type="project" value="InterPro"/>
</dbReference>
<dbReference type="GO" id="GO:0007005">
    <property type="term" value="P:mitochondrion organization"/>
    <property type="evidence" value="ECO:0007669"/>
    <property type="project" value="TreeGrafter"/>
</dbReference>
<dbReference type="FunFam" id="3.40.50.300:FF:000175">
    <property type="entry name" value="ATP-dependent zinc metalloprotease FTSH 4"/>
    <property type="match status" value="1"/>
</dbReference>
<dbReference type="FunFam" id="1.10.8.60:FF:000001">
    <property type="entry name" value="ATP-dependent zinc metalloprotease FtsH"/>
    <property type="match status" value="1"/>
</dbReference>
<evidence type="ECO:0000256" key="6">
    <source>
        <dbReference type="ARBA" id="ARBA00022723"/>
    </source>
</evidence>
<feature type="domain" description="AAA+ ATPase" evidence="15">
    <location>
        <begin position="417"/>
        <end position="553"/>
    </location>
</feature>
<evidence type="ECO:0000256" key="1">
    <source>
        <dbReference type="ARBA" id="ARBA00001947"/>
    </source>
</evidence>
<evidence type="ECO:0000256" key="3">
    <source>
        <dbReference type="ARBA" id="ARBA00010044"/>
    </source>
</evidence>
<dbReference type="Pfam" id="PF00004">
    <property type="entry name" value="AAA"/>
    <property type="match status" value="1"/>
</dbReference>
<dbReference type="PANTHER" id="PTHR23076:SF97">
    <property type="entry name" value="ATP-DEPENDENT ZINC METALLOPROTEASE YME1L1"/>
    <property type="match status" value="1"/>
</dbReference>
<dbReference type="InterPro" id="IPR027417">
    <property type="entry name" value="P-loop_NTPase"/>
</dbReference>
<dbReference type="SUPFAM" id="SSF52540">
    <property type="entry name" value="P-loop containing nucleoside triphosphate hydrolases"/>
    <property type="match status" value="1"/>
</dbReference>
<feature type="region of interest" description="Disordered" evidence="14">
    <location>
        <begin position="823"/>
        <end position="884"/>
    </location>
</feature>
<dbReference type="InterPro" id="IPR003593">
    <property type="entry name" value="AAA+_ATPase"/>
</dbReference>
<protein>
    <recommendedName>
        <fullName evidence="15">AAA+ ATPase domain-containing protein</fullName>
    </recommendedName>
</protein>
<reference evidence="16 17" key="1">
    <citation type="submission" date="2015-01" db="EMBL/GenBank/DDBJ databases">
        <title>The Genome Sequence of Exophiala sideris CBS121828.</title>
        <authorList>
            <consortium name="The Broad Institute Genomics Platform"/>
            <person name="Cuomo C."/>
            <person name="de Hoog S."/>
            <person name="Gorbushina A."/>
            <person name="Stielow B."/>
            <person name="Teixiera M."/>
            <person name="Abouelleil A."/>
            <person name="Chapman S.B."/>
            <person name="Priest M."/>
            <person name="Young S.K."/>
            <person name="Wortman J."/>
            <person name="Nusbaum C."/>
            <person name="Birren B."/>
        </authorList>
    </citation>
    <scope>NUCLEOTIDE SEQUENCE [LARGE SCALE GENOMIC DNA]</scope>
    <source>
        <strain evidence="16 17">CBS 121828</strain>
    </source>
</reference>
<sequence>MALQVSLSQLPSLSAIGPDVWTALPSLITSPMNSLRRYRLSRLRAEGDVAAPREIHSTSSQRANELHVGALPLKENRKVSDTCQFSSKTVIPDFMHAVATSSLQSGLPHTNLRQSLPSMSPNFRSIMMPHQTPLSSLRRAFSTGAPRTAATTVPTRDVGPVRRRTQSSMTSLLFGPPRKGGSNSTTSRRQFTTTFQPASQNMLAHAERTANNNPTSATAQNAFYSALLRSNMPKIVIERYQSGRYATNPSVDATYLKALQMTGSVPAPGSTPGFAGGNMAQGGGLGQDKLQAVGQAVAGQNYGGQLVMSGTKSGTGAKEAPLYVVVEESWGATILKWVKMFLWVGLSGYFLLVVLTMVVEFTGNFRTRGGQNNEVQPQHQTVRFSDVHGCDEAKEELQELVEFLKNPEKFNRLGGKLPKGVLLVGPPGTGKTMLARAVAGEAGVPVFYMSGSEFDELYVGVGAKRVRDLFSQARNKAPAIIFIDELDAVGGKRNARDPAYAKQTLNQLLTELDGFSPSTGVILIAATNYPESLDKALTRPGRFDRNVNVPLPDVRGRVEILKHHMRNMPISADVDATKLARATSGMSGAELENLCNQAAVHASRLKYKKVNAQNFEWAKDKIIMGAENKSRVIREKDKICTAYHEAGHALVNLFTPSSQELYKMTIIPRGRALGVTHQLPEMDAVSMGYDQYLSQIDVSMGGRAAEELIYGPNKVTSGISSDVQAATQVAYHLVTQCGYSAHLGNVDLASDYNNLSSQTKQEIEREVRNIVEAGRQRADKIVKEKRKELEALKDALMEFETLDREEILKILRGEKLERLEVQLQQDDDKNDSNNSSGRGNSPATKKGKEVGPKGGVGIKLPDVLLPPGTSTGAGEKESARVSNR</sequence>
<dbReference type="EMBL" id="KN846952">
    <property type="protein sequence ID" value="KIV83151.1"/>
    <property type="molecule type" value="Genomic_DNA"/>
</dbReference>
<dbReference type="Gene3D" id="1.20.58.760">
    <property type="entry name" value="Peptidase M41"/>
    <property type="match status" value="1"/>
</dbReference>
<gene>
    <name evidence="16" type="ORF">PV11_05202</name>
</gene>
<keyword evidence="11" id="KW-0482">Metalloprotease</keyword>
<proteinExistence type="inferred from homology"/>
<dbReference type="InterPro" id="IPR005936">
    <property type="entry name" value="FtsH"/>
</dbReference>
<dbReference type="GO" id="GO:0005743">
    <property type="term" value="C:mitochondrial inner membrane"/>
    <property type="evidence" value="ECO:0007669"/>
    <property type="project" value="TreeGrafter"/>
</dbReference>
<evidence type="ECO:0000256" key="13">
    <source>
        <dbReference type="SAM" id="Coils"/>
    </source>
</evidence>
<dbReference type="InterPro" id="IPR003959">
    <property type="entry name" value="ATPase_AAA_core"/>
</dbReference>
<dbReference type="Pfam" id="PF17862">
    <property type="entry name" value="AAA_lid_3"/>
    <property type="match status" value="1"/>
</dbReference>
<comment type="cofactor">
    <cofactor evidence="1">
        <name>Zn(2+)</name>
        <dbReference type="ChEBI" id="CHEBI:29105"/>
    </cofactor>
</comment>
<keyword evidence="9" id="KW-0862">Zinc</keyword>
<dbReference type="Pfam" id="PF21232">
    <property type="entry name" value="Yme1-like_N"/>
    <property type="match status" value="1"/>
</dbReference>